<sequence length="148" mass="17118">MFGCKSKPTTIDLKDSVPWQRLTIVDEKDVGYFIQNNTDPGYVIVYHRGSFFAPQKKTFKQDTLRVNFTNAENDTLAYIMKDLIVHPVKTEKFCTDFVGSLNLKINYGQYELSGRYSSVCDWSQLSDKTRQLKAILNRKFAEAKKNNK</sequence>
<reference evidence="1 2" key="1">
    <citation type="submission" date="2019-02" db="EMBL/GenBank/DDBJ databases">
        <title>Bacterial novel species Mucilaginibacter sp. 17JY9-4 isolated from soil.</title>
        <authorList>
            <person name="Jung H.-Y."/>
        </authorList>
    </citation>
    <scope>NUCLEOTIDE SEQUENCE [LARGE SCALE GENOMIC DNA]</scope>
    <source>
        <strain evidence="1 2">17JY9-4</strain>
    </source>
</reference>
<dbReference type="OrthoDB" id="798997at2"/>
<name>A0A4Q5LRI2_9SPHI</name>
<dbReference type="EMBL" id="SEWG01000001">
    <property type="protein sequence ID" value="RYU92156.1"/>
    <property type="molecule type" value="Genomic_DNA"/>
</dbReference>
<dbReference type="Proteomes" id="UP000293331">
    <property type="component" value="Unassembled WGS sequence"/>
</dbReference>
<dbReference type="RefSeq" id="WP_129874886.1">
    <property type="nucleotide sequence ID" value="NZ_SEWG01000001.1"/>
</dbReference>
<accession>A0A4Q5LRI2</accession>
<gene>
    <name evidence="1" type="ORF">EWM62_01570</name>
</gene>
<protein>
    <submittedName>
        <fullName evidence="1">Uncharacterized protein</fullName>
    </submittedName>
</protein>
<keyword evidence="2" id="KW-1185">Reference proteome</keyword>
<organism evidence="1 2">
    <name type="scientific">Mucilaginibacter terrigena</name>
    <dbReference type="NCBI Taxonomy" id="2492395"/>
    <lineage>
        <taxon>Bacteria</taxon>
        <taxon>Pseudomonadati</taxon>
        <taxon>Bacteroidota</taxon>
        <taxon>Sphingobacteriia</taxon>
        <taxon>Sphingobacteriales</taxon>
        <taxon>Sphingobacteriaceae</taxon>
        <taxon>Mucilaginibacter</taxon>
    </lineage>
</organism>
<evidence type="ECO:0000313" key="2">
    <source>
        <dbReference type="Proteomes" id="UP000293331"/>
    </source>
</evidence>
<comment type="caution">
    <text evidence="1">The sequence shown here is derived from an EMBL/GenBank/DDBJ whole genome shotgun (WGS) entry which is preliminary data.</text>
</comment>
<evidence type="ECO:0000313" key="1">
    <source>
        <dbReference type="EMBL" id="RYU92156.1"/>
    </source>
</evidence>
<proteinExistence type="predicted"/>
<dbReference type="AlphaFoldDB" id="A0A4Q5LRI2"/>